<name>Q7M916_WOLSU</name>
<dbReference type="Gene3D" id="1.20.1250.20">
    <property type="entry name" value="MFS general substrate transporter like domains"/>
    <property type="match status" value="1"/>
</dbReference>
<keyword evidence="2 4" id="KW-1133">Transmembrane helix</keyword>
<feature type="transmembrane region" description="Helical" evidence="4">
    <location>
        <begin position="335"/>
        <end position="358"/>
    </location>
</feature>
<evidence type="ECO:0000256" key="2">
    <source>
        <dbReference type="ARBA" id="ARBA00022989"/>
    </source>
</evidence>
<dbReference type="STRING" id="273121.WS1267"/>
<gene>
    <name evidence="6" type="ordered locus">WS1267</name>
</gene>
<organism evidence="7">
    <name type="scientific">Wolinella succinogenes (strain ATCC 29543 / DSM 1740 / CCUG 13145 / JCM 31913 / LMG 7466 / NCTC 11488 / FDC 602W)</name>
    <name type="common">Vibrio succinogenes</name>
    <dbReference type="NCBI Taxonomy" id="273121"/>
    <lineage>
        <taxon>Bacteria</taxon>
        <taxon>Pseudomonadati</taxon>
        <taxon>Campylobacterota</taxon>
        <taxon>Epsilonproteobacteria</taxon>
        <taxon>Campylobacterales</taxon>
        <taxon>Helicobacteraceae</taxon>
        <taxon>Wolinella</taxon>
    </lineage>
</organism>
<evidence type="ECO:0000313" key="7">
    <source>
        <dbReference type="Proteomes" id="UP000000422"/>
    </source>
</evidence>
<evidence type="ECO:0000259" key="5">
    <source>
        <dbReference type="PROSITE" id="PS50850"/>
    </source>
</evidence>
<dbReference type="Proteomes" id="UP000000422">
    <property type="component" value="Chromosome"/>
</dbReference>
<dbReference type="HOGENOM" id="CLU_001265_10_11_7"/>
<dbReference type="eggNOG" id="COG2814">
    <property type="taxonomic scope" value="Bacteria"/>
</dbReference>
<feature type="transmembrane region" description="Helical" evidence="4">
    <location>
        <begin position="98"/>
        <end position="119"/>
    </location>
</feature>
<dbReference type="RefSeq" id="WP_011139132.1">
    <property type="nucleotide sequence ID" value="NC_005090.1"/>
</dbReference>
<dbReference type="PANTHER" id="PTHR23546:SF1">
    <property type="entry name" value="MEMBRANE PROTEIN"/>
    <property type="match status" value="1"/>
</dbReference>
<dbReference type="KEGG" id="wsu:WS1267"/>
<proteinExistence type="predicted"/>
<feature type="transmembrane region" description="Helical" evidence="4">
    <location>
        <begin position="364"/>
        <end position="385"/>
    </location>
</feature>
<feature type="transmembrane region" description="Helical" evidence="4">
    <location>
        <begin position="35"/>
        <end position="57"/>
    </location>
</feature>
<dbReference type="GO" id="GO:0022857">
    <property type="term" value="F:transmembrane transporter activity"/>
    <property type="evidence" value="ECO:0007669"/>
    <property type="project" value="InterPro"/>
</dbReference>
<feature type="transmembrane region" description="Helical" evidence="4">
    <location>
        <begin position="246"/>
        <end position="266"/>
    </location>
</feature>
<dbReference type="Pfam" id="PF07690">
    <property type="entry name" value="MFS_1"/>
    <property type="match status" value="2"/>
</dbReference>
<dbReference type="EMBL" id="BX571660">
    <property type="protein sequence ID" value="CAE10346.1"/>
    <property type="molecule type" value="Genomic_DNA"/>
</dbReference>
<dbReference type="InterPro" id="IPR020846">
    <property type="entry name" value="MFS_dom"/>
</dbReference>
<dbReference type="PROSITE" id="PS50850">
    <property type="entry name" value="MFS"/>
    <property type="match status" value="1"/>
</dbReference>
<feature type="transmembrane region" description="Helical" evidence="4">
    <location>
        <begin position="302"/>
        <end position="323"/>
    </location>
</feature>
<keyword evidence="7" id="KW-1185">Reference proteome</keyword>
<dbReference type="AlphaFoldDB" id="Q7M916"/>
<reference evidence="6 7" key="1">
    <citation type="journal article" date="2003" name="Proc. Natl. Acad. Sci. U.S.A.">
        <title>Complete genome sequence and analysis of Wolinella succinogenes.</title>
        <authorList>
            <person name="Baar C."/>
            <person name="Eppinger M."/>
            <person name="Raddatz G."/>
            <person name="Simon JM."/>
            <person name="Lanz C."/>
            <person name="Klimmek O."/>
            <person name="Nandakumar R."/>
            <person name="Gross R."/>
            <person name="Rosinus A."/>
            <person name="Keller H."/>
            <person name="Jagtap P."/>
            <person name="Linke B."/>
            <person name="Meyer F."/>
            <person name="Lederer H."/>
            <person name="Schuster S.C."/>
        </authorList>
    </citation>
    <scope>NUCLEOTIDE SEQUENCE [LARGE SCALE GENOMIC DNA]</scope>
    <source>
        <strain evidence="7">ATCC 29543 / DSM 1740 / CCUG 13145 / JCM 31913 / LMG 7466 / NCTC 11488 / FDC 602W</strain>
    </source>
</reference>
<dbReference type="InterPro" id="IPR011701">
    <property type="entry name" value="MFS"/>
</dbReference>
<keyword evidence="3 4" id="KW-0472">Membrane</keyword>
<feature type="transmembrane region" description="Helical" evidence="4">
    <location>
        <begin position="69"/>
        <end position="92"/>
    </location>
</feature>
<accession>Q7M916</accession>
<feature type="domain" description="Major facilitator superfamily (MFS) profile" evidence="5">
    <location>
        <begin position="1"/>
        <end position="390"/>
    </location>
</feature>
<keyword evidence="1 4" id="KW-0812">Transmembrane</keyword>
<evidence type="ECO:0000256" key="4">
    <source>
        <dbReference type="SAM" id="Phobius"/>
    </source>
</evidence>
<feature type="transmembrane region" description="Helical" evidence="4">
    <location>
        <begin position="168"/>
        <end position="188"/>
    </location>
</feature>
<evidence type="ECO:0000256" key="1">
    <source>
        <dbReference type="ARBA" id="ARBA00022692"/>
    </source>
</evidence>
<dbReference type="InterPro" id="IPR036259">
    <property type="entry name" value="MFS_trans_sf"/>
</dbReference>
<sequence>MKEINALLLTNILCVSAMMAFLSVVGPIIRALGMAEWHAGVTVAIAGIVWIFLSRYWGKKSDKIGRKPVLLIGVAGFALFYFALSFYIDFALPSPQSVWLSLAVLILTRGLIGAFYSAIQPASTALIADKIAPALRASYIAKIGAASGLGMVIGPMAGGALAHYGLSVPLYASSILPLFALGALWYLLPSKEIRQEEVSEPVKIFDSRLRLPMSAAFLTMYSVVSSQVCTGFFILDSFKESAIQSAQTTGYVLSMVGFLFIFAQVIVMKKREVAPETWLKNGALLSMLGFLIVALMESKGVLMLGFGIAAIGLGMIFPAFQALAANSVGADEQGAAAGTVSSAQGMGIIIGPLASTALYQLAPLLPFLVASLAFATLTIMAFLTLRKEAKRAKAALQSQG</sequence>
<evidence type="ECO:0000256" key="3">
    <source>
        <dbReference type="ARBA" id="ARBA00023136"/>
    </source>
</evidence>
<feature type="transmembrane region" description="Helical" evidence="4">
    <location>
        <begin position="209"/>
        <end position="234"/>
    </location>
</feature>
<feature type="transmembrane region" description="Helical" evidence="4">
    <location>
        <begin position="7"/>
        <end position="29"/>
    </location>
</feature>
<feature type="transmembrane region" description="Helical" evidence="4">
    <location>
        <begin position="139"/>
        <end position="162"/>
    </location>
</feature>
<protein>
    <submittedName>
        <fullName evidence="6">PUTATIVE MFS TRANSPORTER</fullName>
    </submittedName>
</protein>
<feature type="transmembrane region" description="Helical" evidence="4">
    <location>
        <begin position="278"/>
        <end position="296"/>
    </location>
</feature>
<dbReference type="SUPFAM" id="SSF103473">
    <property type="entry name" value="MFS general substrate transporter"/>
    <property type="match status" value="1"/>
</dbReference>
<dbReference type="PANTHER" id="PTHR23546">
    <property type="entry name" value="TRANSPORT PROTEIN"/>
    <property type="match status" value="1"/>
</dbReference>
<evidence type="ECO:0000313" key="6">
    <source>
        <dbReference type="EMBL" id="CAE10346.1"/>
    </source>
</evidence>